<dbReference type="GO" id="GO:0016279">
    <property type="term" value="F:protein-lysine N-methyltransferase activity"/>
    <property type="evidence" value="ECO:0007669"/>
    <property type="project" value="InterPro"/>
</dbReference>
<dbReference type="GeneTree" id="ENSGT00940000153577"/>
<keyword evidence="6" id="KW-1185">Reference proteome</keyword>
<evidence type="ECO:0000256" key="1">
    <source>
        <dbReference type="ARBA" id="ARBA00022603"/>
    </source>
</evidence>
<organism evidence="5 6">
    <name type="scientific">Erpetoichthys calabaricus</name>
    <name type="common">Rope fish</name>
    <name type="synonym">Calamoichthys calabaricus</name>
    <dbReference type="NCBI Taxonomy" id="27687"/>
    <lineage>
        <taxon>Eukaryota</taxon>
        <taxon>Metazoa</taxon>
        <taxon>Chordata</taxon>
        <taxon>Craniata</taxon>
        <taxon>Vertebrata</taxon>
        <taxon>Euteleostomi</taxon>
        <taxon>Actinopterygii</taxon>
        <taxon>Polypteriformes</taxon>
        <taxon>Polypteridae</taxon>
        <taxon>Erpetoichthys</taxon>
    </lineage>
</organism>
<dbReference type="Gene3D" id="3.90.1410.10">
    <property type="entry name" value="set domain protein methyltransferase, domain 1"/>
    <property type="match status" value="1"/>
</dbReference>
<evidence type="ECO:0000256" key="3">
    <source>
        <dbReference type="ARBA" id="ARBA00022691"/>
    </source>
</evidence>
<protein>
    <submittedName>
        <fullName evidence="5">SET domain containing 4</fullName>
    </submittedName>
</protein>
<dbReference type="PIRSF" id="PIRSF027158">
    <property type="entry name" value="Lys_MTase_YDR198C_prd"/>
    <property type="match status" value="1"/>
</dbReference>
<dbReference type="SUPFAM" id="SSF82199">
    <property type="entry name" value="SET domain"/>
    <property type="match status" value="1"/>
</dbReference>
<dbReference type="InterPro" id="IPR046341">
    <property type="entry name" value="SET_dom_sf"/>
</dbReference>
<reference evidence="5" key="3">
    <citation type="submission" date="2025-09" db="UniProtKB">
        <authorList>
            <consortium name="Ensembl"/>
        </authorList>
    </citation>
    <scope>IDENTIFICATION</scope>
</reference>
<keyword evidence="3" id="KW-0949">S-adenosyl-L-methionine</keyword>
<dbReference type="CDD" id="cd19177">
    <property type="entry name" value="SET_SETD4"/>
    <property type="match status" value="1"/>
</dbReference>
<feature type="domain" description="SET" evidence="4">
    <location>
        <begin position="53"/>
        <end position="286"/>
    </location>
</feature>
<dbReference type="GO" id="GO:0032259">
    <property type="term" value="P:methylation"/>
    <property type="evidence" value="ECO:0007669"/>
    <property type="project" value="UniProtKB-KW"/>
</dbReference>
<dbReference type="Ensembl" id="ENSECRT00000002971.1">
    <property type="protein sequence ID" value="ENSECRP00000002922.1"/>
    <property type="gene ID" value="ENSECRG00000001990.1"/>
</dbReference>
<dbReference type="PANTHER" id="PTHR13271">
    <property type="entry name" value="UNCHARACTERIZED PUTATIVE METHYLTRANSFERASE"/>
    <property type="match status" value="1"/>
</dbReference>
<sequence>MCFIFLISLELPRMKKNLGRTGRKRKKKDKQTHVGTGVNLSYRLEYVQLRKWLKLRGFTSCHLLPASFPDTGRGLMTTKELQAGDLIISLPESCLLTTSTVLKSYMGDYIKRWKPPVSPLLALCVFLIAELHFGTQSDWKPYIDSLPKTFDCAAYLPANITDLLPEPLRGKAKNQRVVVEELYLSSRKFFHSLQPLFTEKIDDIFTLDALRWAWSSVNTRTVYMKNTQSKFLSRDVDVYALAPYLDLLNHSSTTQVTAVFNLNTRCYEIKAESRWQRYEQVFICYGPHDSQRLLLEYGFVLKRNPHSVVYVTEDVLQSCMTNKDNLVTQKFCYLKENNFLENLTFGCDGPSWRLMTALKLLCLGPDDYSTWKQVLLGGPVSVENERMSFRLAQSVCNYLLHANNKSLQKIDLMRLHNRGDLKEQLDLIQHLREEELHLLKYSAEMLTTQ</sequence>
<dbReference type="Pfam" id="PF00856">
    <property type="entry name" value="SET"/>
    <property type="match status" value="1"/>
</dbReference>
<dbReference type="AlphaFoldDB" id="A0A8C4X3W9"/>
<dbReference type="PROSITE" id="PS50280">
    <property type="entry name" value="SET"/>
    <property type="match status" value="1"/>
</dbReference>
<keyword evidence="1" id="KW-0489">Methyltransferase</keyword>
<evidence type="ECO:0000313" key="5">
    <source>
        <dbReference type="Ensembl" id="ENSECRP00000002922.1"/>
    </source>
</evidence>
<dbReference type="InterPro" id="IPR001214">
    <property type="entry name" value="SET_dom"/>
</dbReference>
<keyword evidence="2" id="KW-0808">Transferase</keyword>
<dbReference type="Proteomes" id="UP000694620">
    <property type="component" value="Chromosome 4"/>
</dbReference>
<accession>A0A8C4X3W9</accession>
<dbReference type="InterPro" id="IPR016852">
    <property type="entry name" value="SET_MeTrfase"/>
</dbReference>
<evidence type="ECO:0000259" key="4">
    <source>
        <dbReference type="PROSITE" id="PS50280"/>
    </source>
</evidence>
<dbReference type="InterPro" id="IPR036464">
    <property type="entry name" value="Rubisco_LSMT_subst-bd_sf"/>
</dbReference>
<dbReference type="InterPro" id="IPR015353">
    <property type="entry name" value="Rubisco_LSMT_subst-bd"/>
</dbReference>
<evidence type="ECO:0000256" key="2">
    <source>
        <dbReference type="ARBA" id="ARBA00022679"/>
    </source>
</evidence>
<name>A0A8C4X3W9_ERPCA</name>
<dbReference type="InterPro" id="IPR050600">
    <property type="entry name" value="SETD3_SETD6_MTase"/>
</dbReference>
<dbReference type="PANTHER" id="PTHR13271:SF151">
    <property type="entry name" value="SET DOMAIN-CONTAINING PROTEIN 4"/>
    <property type="match status" value="1"/>
</dbReference>
<reference evidence="5" key="2">
    <citation type="submission" date="2025-08" db="UniProtKB">
        <authorList>
            <consortium name="Ensembl"/>
        </authorList>
    </citation>
    <scope>IDENTIFICATION</scope>
</reference>
<gene>
    <name evidence="5" type="primary">SETD4</name>
    <name evidence="5" type="synonym">setd4</name>
</gene>
<dbReference type="InterPro" id="IPR044429">
    <property type="entry name" value="SETD4_SET"/>
</dbReference>
<reference evidence="5" key="1">
    <citation type="submission" date="2021-06" db="EMBL/GenBank/DDBJ databases">
        <authorList>
            <consortium name="Wellcome Sanger Institute Data Sharing"/>
        </authorList>
    </citation>
    <scope>NUCLEOTIDE SEQUENCE [LARGE SCALE GENOMIC DNA]</scope>
</reference>
<dbReference type="Gene3D" id="3.90.1420.10">
    <property type="entry name" value="Rubisco LSMT, substrate-binding domain"/>
    <property type="match status" value="1"/>
</dbReference>
<evidence type="ECO:0000313" key="6">
    <source>
        <dbReference type="Proteomes" id="UP000694620"/>
    </source>
</evidence>
<proteinExistence type="predicted"/>
<dbReference type="FunFam" id="3.90.1410.10:FF:000002">
    <property type="entry name" value="SET domain-containing protein 4 isoform X1"/>
    <property type="match status" value="1"/>
</dbReference>
<dbReference type="Pfam" id="PF09273">
    <property type="entry name" value="Rubis-subs-bind"/>
    <property type="match status" value="1"/>
</dbReference>